<proteinExistence type="predicted"/>
<keyword evidence="8" id="KW-1185">Reference proteome</keyword>
<evidence type="ECO:0000259" key="6">
    <source>
        <dbReference type="Pfam" id="PF04357"/>
    </source>
</evidence>
<dbReference type="Proteomes" id="UP000622017">
    <property type="component" value="Unassembled WGS sequence"/>
</dbReference>
<dbReference type="InterPro" id="IPR007452">
    <property type="entry name" value="TamB_C"/>
</dbReference>
<accession>A0ABR7MH92</accession>
<dbReference type="EMBL" id="JACSCY010000003">
    <property type="protein sequence ID" value="MBC6610418.1"/>
    <property type="molecule type" value="Genomic_DNA"/>
</dbReference>
<organism evidence="7 8">
    <name type="scientific">Hymenobacter citatus</name>
    <dbReference type="NCBI Taxonomy" id="2763506"/>
    <lineage>
        <taxon>Bacteria</taxon>
        <taxon>Pseudomonadati</taxon>
        <taxon>Bacteroidota</taxon>
        <taxon>Cytophagia</taxon>
        <taxon>Cytophagales</taxon>
        <taxon>Hymenobacteraceae</taxon>
        <taxon>Hymenobacter</taxon>
    </lineage>
</organism>
<protein>
    <submittedName>
        <fullName evidence="7">Translocation/assembly module TamB domain-containing protein</fullName>
    </submittedName>
</protein>
<evidence type="ECO:0000256" key="2">
    <source>
        <dbReference type="ARBA" id="ARBA00022692"/>
    </source>
</evidence>
<keyword evidence="3" id="KW-1133">Transmembrane helix</keyword>
<keyword evidence="4" id="KW-0472">Membrane</keyword>
<keyword evidence="2" id="KW-0812">Transmembrane</keyword>
<evidence type="ECO:0000256" key="1">
    <source>
        <dbReference type="ARBA" id="ARBA00004167"/>
    </source>
</evidence>
<comment type="subcellular location">
    <subcellularLocation>
        <location evidence="1">Membrane</location>
        <topology evidence="1">Single-pass membrane protein</topology>
    </subcellularLocation>
</comment>
<dbReference type="PANTHER" id="PTHR36985">
    <property type="entry name" value="TRANSLOCATION AND ASSEMBLY MODULE SUBUNIT TAMB"/>
    <property type="match status" value="1"/>
</dbReference>
<feature type="compositionally biased region" description="Basic and acidic residues" evidence="5">
    <location>
        <begin position="1711"/>
        <end position="1738"/>
    </location>
</feature>
<evidence type="ECO:0000256" key="5">
    <source>
        <dbReference type="SAM" id="MobiDB-lite"/>
    </source>
</evidence>
<dbReference type="Pfam" id="PF04357">
    <property type="entry name" value="TamB"/>
    <property type="match status" value="1"/>
</dbReference>
<feature type="compositionally biased region" description="Basic and acidic residues" evidence="5">
    <location>
        <begin position="1681"/>
        <end position="1698"/>
    </location>
</feature>
<evidence type="ECO:0000313" key="7">
    <source>
        <dbReference type="EMBL" id="MBC6610418.1"/>
    </source>
</evidence>
<evidence type="ECO:0000256" key="3">
    <source>
        <dbReference type="ARBA" id="ARBA00022989"/>
    </source>
</evidence>
<evidence type="ECO:0000256" key="4">
    <source>
        <dbReference type="ARBA" id="ARBA00023136"/>
    </source>
</evidence>
<dbReference type="RefSeq" id="WP_187318721.1">
    <property type="nucleotide sequence ID" value="NZ_JACSCY010000003.1"/>
</dbReference>
<feature type="domain" description="Translocation and assembly module TamB C-terminal" evidence="6">
    <location>
        <begin position="1200"/>
        <end position="1666"/>
    </location>
</feature>
<reference evidence="7 8" key="1">
    <citation type="submission" date="2020-08" db="EMBL/GenBank/DDBJ databases">
        <title>Hymenobacter sp.</title>
        <authorList>
            <person name="Kim M.K."/>
        </authorList>
    </citation>
    <scope>NUCLEOTIDE SEQUENCE [LARGE SCALE GENOMIC DNA]</scope>
    <source>
        <strain evidence="7 8">BT507</strain>
    </source>
</reference>
<name>A0ABR7MH92_9BACT</name>
<sequence length="1738" mass="189219">MPTFARRILYGILGLLAFVLLLIIGVVVALQFPGVQDFAANKAASYLQNKIGTEVRIAKFRTDFKHAISLDGVYLEDQKGDTLVSVGHLGVDLDLWALTNSEINLSSLELNDGTVHITRTEPDSAYNFDYITAAFATGDTTTTTPADTTGGFKYNIGDVRLTNIFLTYQDQVDGMNVRSRVGELAVNMDEVDVDKSIYRVGDAKLARAAFNIRQTKVTPDTPSEPLTLTFDLNKVNLDTVSLVYQDDPSGQYINTKIGQAEVTADNIDLINSRVALNSLVLKNSSFAYAQNKDVPTEQRNLNPAEAVRDLDSAVTQTTGDSTSWAVTLKKSDISGLDVKFDNFNEPKQKTRVPAMDYNHLDFTDLALQTNNLVYTENSTTGRINELKGKEQSGFQINHAEADVIFDSVQTRLDNLDLVTPHTRIRRTLAMGYESLGGIADDIANLKIEGDLRETRIGFRDILYLYPDIASTPPFTTGPDQSVLISGQVDGRVSDMRIRNLNFVGFRNTQVVGSGRIQGLPETDRRLYADFDVQKFTTTAADIKSLAPAGTIPAGYSLPPNIAVSGTFKGRPTAMVFDTNLKVQTTYGNATAVVNMEAGPAGREPITARFAVQNFNVGKVLRDPTIGSVTATGRFNGHGLDPNTMVGRLVADVQRAGYQGYVYHDINAVVDIDRNKYDITARSENDANLAFTLDGVVNLRDANNPAYSFNTNIKGANLTKLGFYTGGDLRVQGNLNFDLSGASANTINGTFSGQDVAIVLDNQPIVFDRLQGKIVQQPGNTSLNLDSNVLAVNLQGNTPLGDLATVLQEHIDRYFDLPGVRYRPGGPVRQFTFDASLLDTRIATNMVDGLTTLSPFKLTGSFDSRDADLTMNARVPVIVYTGYRMDSLRLNVSSDPQKLDYAVRLNAITQDTTLRLPYPTLTGSIADNKVGTHLRMAEKDSTTKLDLAGVLQVLEQGDAYSFSFDPKLVLNDQQWTVAPNNSIAYNVNSGAIRAENVNLSQGNQLIALQTLPGADYPLQARLQNLDLNMLATAGGLQDSMVGGTLNGEAVVRAIGQPRMAFTADANLNQFAYNKSVVGDVSLKATNPTADRYEVDARLTGGPNNNDVRATGAYLASGALDMNVNVTRLNLATAEPFAAGEIKDMSGYLTGQMSIAGTTSAPQIRGSLNTNDAGFRITQLGSPFTLPNESLVFDDRGIRFDNFTILDSLRNKAVVNGYVLTQNYIDDYRFQLRATTNDFIAVQSTAKDNELYYGKLVVDSDTRITGDLNLPRVRTTATVVDPSALTVVVPNDEAGKVESEGIVQFIDKSAPLDTMLARQVQVDSAQTAAGFDIAATITITDDTPFTIVIDPVTGDNLRVQAAGTLNTAIDPAGTITLSGALAVKQGQYHMSLYDLVERDFEIAEGSTIVWSGDPYNAQLNVSAIYNIKAAPSELLSSQGTNSDTDKNLARNTIPFRVFLNVKGEMLKPLIDFDIKLPENNSSPLRPQIENRLAQLRQPSETSELNKQVFSLLVLGRFMTDDPFQSTGGGSIVGDQLRGSASQVLTQQLNNLTGSYLSNLGVELGVDSQSQFDKAGNQSTRTDLNVAVRRQLLNNRLTVRLGTDVPLAGGNPASQGNQSVSNFGGDVSIEYNILANGRLRLRAYRNNAYGDIDGQYVRNGASLIFQRDYQNLADLFKGIDKDVKQETKQRRRQDKEEKKAAQDSTATRNAAAPARRDSTRTSARRDSARTRTVARRDSTQR</sequence>
<feature type="region of interest" description="Disordered" evidence="5">
    <location>
        <begin position="1681"/>
        <end position="1738"/>
    </location>
</feature>
<gene>
    <name evidence="7" type="ORF">H8B15_05770</name>
</gene>
<comment type="caution">
    <text evidence="7">The sequence shown here is derived from an EMBL/GenBank/DDBJ whole genome shotgun (WGS) entry which is preliminary data.</text>
</comment>
<dbReference type="PANTHER" id="PTHR36985:SF1">
    <property type="entry name" value="TRANSLOCATION AND ASSEMBLY MODULE SUBUNIT TAMB"/>
    <property type="match status" value="1"/>
</dbReference>
<evidence type="ECO:0000313" key="8">
    <source>
        <dbReference type="Proteomes" id="UP000622017"/>
    </source>
</evidence>